<reference evidence="1" key="1">
    <citation type="submission" date="2021-06" db="EMBL/GenBank/DDBJ databases">
        <title>Parelaphostrongylus tenuis whole genome reference sequence.</title>
        <authorList>
            <person name="Garwood T.J."/>
            <person name="Larsen P.A."/>
            <person name="Fountain-Jones N.M."/>
            <person name="Garbe J.R."/>
            <person name="Macchietto M.G."/>
            <person name="Kania S.A."/>
            <person name="Gerhold R.W."/>
            <person name="Richards J.E."/>
            <person name="Wolf T.M."/>
        </authorList>
    </citation>
    <scope>NUCLEOTIDE SEQUENCE</scope>
    <source>
        <strain evidence="1">MNPRO001-30</strain>
        <tissue evidence="1">Meninges</tissue>
    </source>
</reference>
<organism evidence="1 2">
    <name type="scientific">Parelaphostrongylus tenuis</name>
    <name type="common">Meningeal worm</name>
    <dbReference type="NCBI Taxonomy" id="148309"/>
    <lineage>
        <taxon>Eukaryota</taxon>
        <taxon>Metazoa</taxon>
        <taxon>Ecdysozoa</taxon>
        <taxon>Nematoda</taxon>
        <taxon>Chromadorea</taxon>
        <taxon>Rhabditida</taxon>
        <taxon>Rhabditina</taxon>
        <taxon>Rhabditomorpha</taxon>
        <taxon>Strongyloidea</taxon>
        <taxon>Metastrongylidae</taxon>
        <taxon>Parelaphostrongylus</taxon>
    </lineage>
</organism>
<dbReference type="EMBL" id="JAHQIW010001774">
    <property type="protein sequence ID" value="KAJ1353597.1"/>
    <property type="molecule type" value="Genomic_DNA"/>
</dbReference>
<sequence>MEPLEYCRTRLGQMSAPWAFAQPTRRSLRAQMIQKLAELAHSGAQRSNVLVIDIIFTEGGVQMFAPEQLLEVFHEHRPKLIQAHTHHDPRIR</sequence>
<accession>A0AAD5M7M7</accession>
<name>A0AAD5M7M7_PARTN</name>
<evidence type="ECO:0000313" key="2">
    <source>
        <dbReference type="Proteomes" id="UP001196413"/>
    </source>
</evidence>
<gene>
    <name evidence="1" type="ORF">KIN20_010255</name>
</gene>
<comment type="caution">
    <text evidence="1">The sequence shown here is derived from an EMBL/GenBank/DDBJ whole genome shotgun (WGS) entry which is preliminary data.</text>
</comment>
<evidence type="ECO:0000313" key="1">
    <source>
        <dbReference type="EMBL" id="KAJ1353597.1"/>
    </source>
</evidence>
<dbReference type="Proteomes" id="UP001196413">
    <property type="component" value="Unassembled WGS sequence"/>
</dbReference>
<dbReference type="AlphaFoldDB" id="A0AAD5M7M7"/>
<keyword evidence="2" id="KW-1185">Reference proteome</keyword>
<protein>
    <submittedName>
        <fullName evidence="1">Uncharacterized protein</fullName>
    </submittedName>
</protein>
<proteinExistence type="predicted"/>